<proteinExistence type="predicted"/>
<reference evidence="2" key="1">
    <citation type="submission" date="2022-11" db="UniProtKB">
        <authorList>
            <consortium name="WormBaseParasite"/>
        </authorList>
    </citation>
    <scope>IDENTIFICATION</scope>
</reference>
<sequence length="72" mass="8579">MSSVQDHTISRYIQFQHKTSRRMLGFNTNIRNVFLQKHLLCIQNQVNFSCYNEPYAVSCLITHVLRHAWLNL</sequence>
<dbReference type="WBParaSite" id="PS1159_v2.g15809.t1">
    <property type="protein sequence ID" value="PS1159_v2.g15809.t1"/>
    <property type="gene ID" value="PS1159_v2.g15809"/>
</dbReference>
<dbReference type="Proteomes" id="UP000887580">
    <property type="component" value="Unplaced"/>
</dbReference>
<accession>A0AC35FBN0</accession>
<protein>
    <submittedName>
        <fullName evidence="2">Ovule protein</fullName>
    </submittedName>
</protein>
<name>A0AC35FBN0_9BILA</name>
<evidence type="ECO:0000313" key="2">
    <source>
        <dbReference type="WBParaSite" id="PS1159_v2.g15809.t1"/>
    </source>
</evidence>
<organism evidence="1 2">
    <name type="scientific">Panagrolaimus sp. PS1159</name>
    <dbReference type="NCBI Taxonomy" id="55785"/>
    <lineage>
        <taxon>Eukaryota</taxon>
        <taxon>Metazoa</taxon>
        <taxon>Ecdysozoa</taxon>
        <taxon>Nematoda</taxon>
        <taxon>Chromadorea</taxon>
        <taxon>Rhabditida</taxon>
        <taxon>Tylenchina</taxon>
        <taxon>Panagrolaimomorpha</taxon>
        <taxon>Panagrolaimoidea</taxon>
        <taxon>Panagrolaimidae</taxon>
        <taxon>Panagrolaimus</taxon>
    </lineage>
</organism>
<evidence type="ECO:0000313" key="1">
    <source>
        <dbReference type="Proteomes" id="UP000887580"/>
    </source>
</evidence>